<dbReference type="SMART" id="SM00829">
    <property type="entry name" value="PKS_ER"/>
    <property type="match status" value="1"/>
</dbReference>
<dbReference type="CDD" id="cd08253">
    <property type="entry name" value="zeta_crystallin"/>
    <property type="match status" value="1"/>
</dbReference>
<reference evidence="3 4" key="1">
    <citation type="journal article" date="2013" name="Stand. Genomic Sci.">
        <title>Genome sequence of the reddish-pigmented Rubellimicrobium thermophilum type strain (DSM 16684(T)), a member of the Roseobacter clade.</title>
        <authorList>
            <person name="Fiebig A."/>
            <person name="Riedel T."/>
            <person name="Gronow S."/>
            <person name="Petersen J."/>
            <person name="Klenk H.P."/>
            <person name="Goker M."/>
        </authorList>
    </citation>
    <scope>NUCLEOTIDE SEQUENCE [LARGE SCALE GENOMIC DNA]</scope>
    <source>
        <strain evidence="3 4">DSM 16684</strain>
    </source>
</reference>
<evidence type="ECO:0000256" key="1">
    <source>
        <dbReference type="ARBA" id="ARBA00022857"/>
    </source>
</evidence>
<evidence type="ECO:0000259" key="2">
    <source>
        <dbReference type="SMART" id="SM00829"/>
    </source>
</evidence>
<organism evidence="3 4">
    <name type="scientific">Rubellimicrobium thermophilum DSM 16684</name>
    <dbReference type="NCBI Taxonomy" id="1123069"/>
    <lineage>
        <taxon>Bacteria</taxon>
        <taxon>Pseudomonadati</taxon>
        <taxon>Pseudomonadota</taxon>
        <taxon>Alphaproteobacteria</taxon>
        <taxon>Rhodobacterales</taxon>
        <taxon>Roseobacteraceae</taxon>
        <taxon>Rubellimicrobium</taxon>
    </lineage>
</organism>
<dbReference type="InterPro" id="IPR011032">
    <property type="entry name" value="GroES-like_sf"/>
</dbReference>
<proteinExistence type="predicted"/>
<dbReference type="Proteomes" id="UP000015346">
    <property type="component" value="Unassembled WGS sequence"/>
</dbReference>
<protein>
    <submittedName>
        <fullName evidence="3">NADPH:quinone reductase</fullName>
        <ecNumber evidence="3">1.6.5.5</ecNumber>
    </submittedName>
</protein>
<name>S9QPC8_9RHOB</name>
<dbReference type="EC" id="1.6.5.5" evidence="3"/>
<dbReference type="SUPFAM" id="SSF50129">
    <property type="entry name" value="GroES-like"/>
    <property type="match status" value="1"/>
</dbReference>
<dbReference type="Pfam" id="PF00107">
    <property type="entry name" value="ADH_zinc_N"/>
    <property type="match status" value="1"/>
</dbReference>
<dbReference type="PATRIC" id="fig|1123069.3.peg.2906"/>
<feature type="domain" description="Enoyl reductase (ER)" evidence="2">
    <location>
        <begin position="12"/>
        <end position="325"/>
    </location>
</feature>
<dbReference type="Gene3D" id="3.90.180.10">
    <property type="entry name" value="Medium-chain alcohol dehydrogenases, catalytic domain"/>
    <property type="match status" value="1"/>
</dbReference>
<dbReference type="OrthoDB" id="9788224at2"/>
<dbReference type="InterPro" id="IPR013149">
    <property type="entry name" value="ADH-like_C"/>
</dbReference>
<dbReference type="SUPFAM" id="SSF51735">
    <property type="entry name" value="NAD(P)-binding Rossmann-fold domains"/>
    <property type="match status" value="1"/>
</dbReference>
<comment type="caution">
    <text evidence="3">The sequence shown here is derived from an EMBL/GenBank/DDBJ whole genome shotgun (WGS) entry which is preliminary data.</text>
</comment>
<dbReference type="RefSeq" id="WP_021098995.1">
    <property type="nucleotide sequence ID" value="NZ_KE557324.1"/>
</dbReference>
<gene>
    <name evidence="3" type="ORF">ruthe_02932</name>
</gene>
<accession>S9QPC8</accession>
<dbReference type="Pfam" id="PF08240">
    <property type="entry name" value="ADH_N"/>
    <property type="match status" value="1"/>
</dbReference>
<evidence type="ECO:0000313" key="3">
    <source>
        <dbReference type="EMBL" id="EPX83306.1"/>
    </source>
</evidence>
<dbReference type="EMBL" id="AOLV01000033">
    <property type="protein sequence ID" value="EPX83306.1"/>
    <property type="molecule type" value="Genomic_DNA"/>
</dbReference>
<dbReference type="PANTHER" id="PTHR44154">
    <property type="entry name" value="QUINONE OXIDOREDUCTASE"/>
    <property type="match status" value="1"/>
</dbReference>
<dbReference type="AlphaFoldDB" id="S9QPC8"/>
<evidence type="ECO:0000313" key="4">
    <source>
        <dbReference type="Proteomes" id="UP000015346"/>
    </source>
</evidence>
<dbReference type="InterPro" id="IPR020843">
    <property type="entry name" value="ER"/>
</dbReference>
<keyword evidence="1" id="KW-0521">NADP</keyword>
<dbReference type="STRING" id="1123069.ruthe_02932"/>
<dbReference type="Gene3D" id="3.40.50.720">
    <property type="entry name" value="NAD(P)-binding Rossmann-like Domain"/>
    <property type="match status" value="1"/>
</dbReference>
<dbReference type="GO" id="GO:0003960">
    <property type="term" value="F:quinone reductase (NADPH) activity"/>
    <property type="evidence" value="ECO:0007669"/>
    <property type="project" value="UniProtKB-EC"/>
</dbReference>
<keyword evidence="4" id="KW-1185">Reference proteome</keyword>
<keyword evidence="3" id="KW-0560">Oxidoreductase</keyword>
<dbReference type="InterPro" id="IPR013154">
    <property type="entry name" value="ADH-like_N"/>
</dbReference>
<dbReference type="HOGENOM" id="CLU_026673_3_1_5"/>
<sequence>MRAAEYDRTGPAAEVLRLVDLPVPDPGPGEVRVRVMASAVNPTDTKARAGRSVAGGMAFPAVTPHMDGAGVIDAVGKGVDPARVGQRVWLWFAQRGRPRSTAAEWCTLPAHRAVPLPEGTSWEEGACLGIPAMTAHYALLADGSIEGRTVLVQGGAGAVGFYAVQIARLSGARVLATVSRPEQAALAEEAGAHAVLNRHQGDLAGAIRALAPDGVHRIVEVALGSNLDPDLAVLARGGTIAFYASDAEPRPLLDARALMGRDARLHGVLIYEAPEPALAAAVEGIGTLLAAGRLRHRIGLRLPLSRIVEAHEAMEAGRVIGKIVLDPSS</sequence>
<dbReference type="InterPro" id="IPR051603">
    <property type="entry name" value="Zinc-ADH_QOR/CCCR"/>
</dbReference>
<dbReference type="InterPro" id="IPR036291">
    <property type="entry name" value="NAD(P)-bd_dom_sf"/>
</dbReference>
<dbReference type="PANTHER" id="PTHR44154:SF1">
    <property type="entry name" value="QUINONE OXIDOREDUCTASE"/>
    <property type="match status" value="1"/>
</dbReference>